<keyword evidence="2" id="KW-1185">Reference proteome</keyword>
<name>A0A814THK1_9BILA</name>
<reference evidence="1" key="1">
    <citation type="submission" date="2021-02" db="EMBL/GenBank/DDBJ databases">
        <authorList>
            <person name="Nowell W R."/>
        </authorList>
    </citation>
    <scope>NUCLEOTIDE SEQUENCE</scope>
    <source>
        <strain evidence="1">Ploen Becks lab</strain>
    </source>
</reference>
<evidence type="ECO:0000313" key="1">
    <source>
        <dbReference type="EMBL" id="CAF1158298.1"/>
    </source>
</evidence>
<protein>
    <submittedName>
        <fullName evidence="1">Uncharacterized protein</fullName>
    </submittedName>
</protein>
<dbReference type="Proteomes" id="UP000663879">
    <property type="component" value="Unassembled WGS sequence"/>
</dbReference>
<evidence type="ECO:0000313" key="2">
    <source>
        <dbReference type="Proteomes" id="UP000663879"/>
    </source>
</evidence>
<organism evidence="1 2">
    <name type="scientific">Brachionus calyciflorus</name>
    <dbReference type="NCBI Taxonomy" id="104777"/>
    <lineage>
        <taxon>Eukaryota</taxon>
        <taxon>Metazoa</taxon>
        <taxon>Spiralia</taxon>
        <taxon>Gnathifera</taxon>
        <taxon>Rotifera</taxon>
        <taxon>Eurotatoria</taxon>
        <taxon>Monogononta</taxon>
        <taxon>Pseudotrocha</taxon>
        <taxon>Ploima</taxon>
        <taxon>Brachionidae</taxon>
        <taxon>Brachionus</taxon>
    </lineage>
</organism>
<proteinExistence type="predicted"/>
<gene>
    <name evidence="1" type="ORF">OXX778_LOCUS23525</name>
</gene>
<sequence>MHTDHELKPIKLPEQHHPIHENETEKIPCILLFEKIKQKALETNDNRRSIITSCLEQFPQESAYLLRSVEKLTQTINTVRAHFISTYFTV</sequence>
<dbReference type="OrthoDB" id="93990at2759"/>
<accession>A0A814THK1</accession>
<comment type="caution">
    <text evidence="1">The sequence shown here is derived from an EMBL/GenBank/DDBJ whole genome shotgun (WGS) entry which is preliminary data.</text>
</comment>
<dbReference type="EMBL" id="CAJNOC010013386">
    <property type="protein sequence ID" value="CAF1158298.1"/>
    <property type="molecule type" value="Genomic_DNA"/>
</dbReference>
<dbReference type="AlphaFoldDB" id="A0A814THK1"/>